<dbReference type="EMBL" id="LVXG01000047">
    <property type="protein sequence ID" value="OQP43427.1"/>
    <property type="molecule type" value="Genomic_DNA"/>
</dbReference>
<feature type="region of interest" description="Disordered" evidence="1">
    <location>
        <begin position="42"/>
        <end position="63"/>
    </location>
</feature>
<dbReference type="AlphaFoldDB" id="A0A1V9EBB8"/>
<proteinExistence type="predicted"/>
<dbReference type="Proteomes" id="UP000192610">
    <property type="component" value="Unassembled WGS sequence"/>
</dbReference>
<accession>A0A1V9EBB8</accession>
<evidence type="ECO:0000256" key="1">
    <source>
        <dbReference type="SAM" id="MobiDB-lite"/>
    </source>
</evidence>
<sequence length="63" mass="7495">MNRLAYYYKPGIVHSRKGYSYTNKGFLPKQVSPIKTNTLDIINDQDNRDRSSTFRFDNNKHRN</sequence>
<name>A0A1V9EBB8_9BACT</name>
<keyword evidence="3" id="KW-1185">Reference proteome</keyword>
<organism evidence="2 3">
    <name type="scientific">Niastella yeongjuensis</name>
    <dbReference type="NCBI Taxonomy" id="354355"/>
    <lineage>
        <taxon>Bacteria</taxon>
        <taxon>Pseudomonadati</taxon>
        <taxon>Bacteroidota</taxon>
        <taxon>Chitinophagia</taxon>
        <taxon>Chitinophagales</taxon>
        <taxon>Chitinophagaceae</taxon>
        <taxon>Niastella</taxon>
    </lineage>
</organism>
<gene>
    <name evidence="2" type="ORF">A4H97_33990</name>
</gene>
<comment type="caution">
    <text evidence="2">The sequence shown here is derived from an EMBL/GenBank/DDBJ whole genome shotgun (WGS) entry which is preliminary data.</text>
</comment>
<protein>
    <submittedName>
        <fullName evidence="2">Uncharacterized protein</fullName>
    </submittedName>
</protein>
<evidence type="ECO:0000313" key="3">
    <source>
        <dbReference type="Proteomes" id="UP000192610"/>
    </source>
</evidence>
<reference evidence="3" key="1">
    <citation type="submission" date="2016-04" db="EMBL/GenBank/DDBJ databases">
        <authorList>
            <person name="Chen L."/>
            <person name="Zhuang W."/>
            <person name="Wang G."/>
        </authorList>
    </citation>
    <scope>NUCLEOTIDE SEQUENCE [LARGE SCALE GENOMIC DNA]</scope>
    <source>
        <strain evidence="3">17621</strain>
    </source>
</reference>
<feature type="compositionally biased region" description="Basic and acidic residues" evidence="1">
    <location>
        <begin position="45"/>
        <end position="63"/>
    </location>
</feature>
<evidence type="ECO:0000313" key="2">
    <source>
        <dbReference type="EMBL" id="OQP43427.1"/>
    </source>
</evidence>